<dbReference type="AlphaFoldDB" id="A0A8K0WK01"/>
<comment type="catalytic activity">
    <reaction evidence="9">
        <text>feruloyl-polysaccharide + H2O = ferulate + polysaccharide.</text>
        <dbReference type="EC" id="3.1.1.73"/>
    </reaction>
</comment>
<keyword evidence="7" id="KW-0119">Carbohydrate metabolism</keyword>
<dbReference type="PANTHER" id="PTHR38050">
    <property type="match status" value="1"/>
</dbReference>
<dbReference type="InterPro" id="IPR001375">
    <property type="entry name" value="Peptidase_S9_cat"/>
</dbReference>
<dbReference type="GO" id="GO:0030248">
    <property type="term" value="F:cellulose binding"/>
    <property type="evidence" value="ECO:0007669"/>
    <property type="project" value="InterPro"/>
</dbReference>
<feature type="chain" id="PRO_5043949866" description="feruloyl esterase" evidence="11">
    <location>
        <begin position="23"/>
        <end position="348"/>
    </location>
</feature>
<evidence type="ECO:0000256" key="6">
    <source>
        <dbReference type="ARBA" id="ARBA00022801"/>
    </source>
</evidence>
<dbReference type="Proteomes" id="UP000813444">
    <property type="component" value="Unassembled WGS sequence"/>
</dbReference>
<evidence type="ECO:0000256" key="11">
    <source>
        <dbReference type="SAM" id="SignalP"/>
    </source>
</evidence>
<keyword evidence="5 11" id="KW-0732">Signal</keyword>
<name>A0A8K0WK01_9HYPO</name>
<evidence type="ECO:0000256" key="10">
    <source>
        <dbReference type="SAM" id="MobiDB-lite"/>
    </source>
</evidence>
<evidence type="ECO:0000256" key="5">
    <source>
        <dbReference type="ARBA" id="ARBA00022729"/>
    </source>
</evidence>
<dbReference type="GO" id="GO:0005576">
    <property type="term" value="C:extracellular region"/>
    <property type="evidence" value="ECO:0007669"/>
    <property type="project" value="UniProtKB-SubCell"/>
</dbReference>
<evidence type="ECO:0000256" key="4">
    <source>
        <dbReference type="ARBA" id="ARBA00022651"/>
    </source>
</evidence>
<feature type="signal peptide" evidence="11">
    <location>
        <begin position="1"/>
        <end position="22"/>
    </location>
</feature>
<dbReference type="PROSITE" id="PS51164">
    <property type="entry name" value="CBM1_2"/>
    <property type="match status" value="1"/>
</dbReference>
<dbReference type="EMBL" id="JAGPNK010000027">
    <property type="protein sequence ID" value="KAH7303983.1"/>
    <property type="molecule type" value="Genomic_DNA"/>
</dbReference>
<evidence type="ECO:0000313" key="14">
    <source>
        <dbReference type="Proteomes" id="UP000813444"/>
    </source>
</evidence>
<dbReference type="PANTHER" id="PTHR38050:SF3">
    <property type="entry name" value="FERULOYL ESTERASE D"/>
    <property type="match status" value="1"/>
</dbReference>
<keyword evidence="6 13" id="KW-0378">Hydrolase</keyword>
<sequence length="348" mass="36114">MWSQLTLFLGLLGALAVNPVESRSAGCGKSPPSSGVKSMTVNGKNRQYTLQVPSNYNSNTAYKLIFGYHWLDGNMGAVVSGQYYGLLPLSGGTAIFVAPDGLNRGWANSGGEDITFTDQMLETIQNSLCVDETNIFATGWSYGGSMSFSAACSRPNVFKAIAVIAGAQLSGCAGGNTPVPYLGIHGAADNVLPIASGRQLRDKYIGLNGCQNKNAQEPGSGASNHIRTDYTCRAGYPVTWIAHGGGHVPDPKDGGQGQSWAPGETWRFFTQSGLKGDPPVSSSSASATAGPTATSTSTSTSSSSTSQPTGGVCSARYGQCGGIGWAGPTCCESGTTCRFSNDWYSQCL</sequence>
<dbReference type="EC" id="3.1.1.73" evidence="2"/>
<dbReference type="OrthoDB" id="424610at2759"/>
<dbReference type="GO" id="GO:0008236">
    <property type="term" value="F:serine-type peptidase activity"/>
    <property type="evidence" value="ECO:0007669"/>
    <property type="project" value="InterPro"/>
</dbReference>
<dbReference type="Pfam" id="PF00734">
    <property type="entry name" value="CBM_1"/>
    <property type="match status" value="1"/>
</dbReference>
<evidence type="ECO:0000256" key="1">
    <source>
        <dbReference type="ARBA" id="ARBA00004613"/>
    </source>
</evidence>
<evidence type="ECO:0000313" key="13">
    <source>
        <dbReference type="EMBL" id="KAH7303983.1"/>
    </source>
</evidence>
<feature type="region of interest" description="Disordered" evidence="10">
    <location>
        <begin position="269"/>
        <end position="310"/>
    </location>
</feature>
<keyword evidence="4" id="KW-0858">Xylan degradation</keyword>
<reference evidence="13" key="1">
    <citation type="journal article" date="2021" name="Nat. Commun.">
        <title>Genetic determinants of endophytism in the Arabidopsis root mycobiome.</title>
        <authorList>
            <person name="Mesny F."/>
            <person name="Miyauchi S."/>
            <person name="Thiergart T."/>
            <person name="Pickel B."/>
            <person name="Atanasova L."/>
            <person name="Karlsson M."/>
            <person name="Huettel B."/>
            <person name="Barry K.W."/>
            <person name="Haridas S."/>
            <person name="Chen C."/>
            <person name="Bauer D."/>
            <person name="Andreopoulos W."/>
            <person name="Pangilinan J."/>
            <person name="LaButti K."/>
            <person name="Riley R."/>
            <person name="Lipzen A."/>
            <person name="Clum A."/>
            <person name="Drula E."/>
            <person name="Henrissat B."/>
            <person name="Kohler A."/>
            <person name="Grigoriev I.V."/>
            <person name="Martin F.M."/>
            <person name="Hacquard S."/>
        </authorList>
    </citation>
    <scope>NUCLEOTIDE SEQUENCE</scope>
    <source>
        <strain evidence="13">MPI-CAGE-CH-0235</strain>
    </source>
</reference>
<evidence type="ECO:0000256" key="9">
    <source>
        <dbReference type="ARBA" id="ARBA00034075"/>
    </source>
</evidence>
<dbReference type="GO" id="GO:0030600">
    <property type="term" value="F:feruloyl esterase activity"/>
    <property type="evidence" value="ECO:0007669"/>
    <property type="project" value="UniProtKB-EC"/>
</dbReference>
<dbReference type="Pfam" id="PF00326">
    <property type="entry name" value="Peptidase_S9"/>
    <property type="match status" value="1"/>
</dbReference>
<feature type="compositionally biased region" description="Low complexity" evidence="10">
    <location>
        <begin position="281"/>
        <end position="306"/>
    </location>
</feature>
<dbReference type="GO" id="GO:0045493">
    <property type="term" value="P:xylan catabolic process"/>
    <property type="evidence" value="ECO:0007669"/>
    <property type="project" value="UniProtKB-KW"/>
</dbReference>
<dbReference type="PROSITE" id="PS00562">
    <property type="entry name" value="CBM1_1"/>
    <property type="match status" value="1"/>
</dbReference>
<dbReference type="InterPro" id="IPR029058">
    <property type="entry name" value="AB_hydrolase_fold"/>
</dbReference>
<dbReference type="InterPro" id="IPR000254">
    <property type="entry name" value="CBD"/>
</dbReference>
<dbReference type="Gene3D" id="3.40.50.1820">
    <property type="entry name" value="alpha/beta hydrolase"/>
    <property type="match status" value="1"/>
</dbReference>
<gene>
    <name evidence="13" type="ORF">B0I35DRAFT_364036</name>
</gene>
<organism evidence="13 14">
    <name type="scientific">Stachybotrys elegans</name>
    <dbReference type="NCBI Taxonomy" id="80388"/>
    <lineage>
        <taxon>Eukaryota</taxon>
        <taxon>Fungi</taxon>
        <taxon>Dikarya</taxon>
        <taxon>Ascomycota</taxon>
        <taxon>Pezizomycotina</taxon>
        <taxon>Sordariomycetes</taxon>
        <taxon>Hypocreomycetidae</taxon>
        <taxon>Hypocreales</taxon>
        <taxon>Stachybotryaceae</taxon>
        <taxon>Stachybotrys</taxon>
    </lineage>
</organism>
<comment type="subcellular location">
    <subcellularLocation>
        <location evidence="1">Secreted</location>
    </subcellularLocation>
</comment>
<accession>A0A8K0WK01</accession>
<dbReference type="SUPFAM" id="SSF53474">
    <property type="entry name" value="alpha/beta-Hydrolases"/>
    <property type="match status" value="1"/>
</dbReference>
<evidence type="ECO:0000256" key="8">
    <source>
        <dbReference type="ARBA" id="ARBA00023326"/>
    </source>
</evidence>
<evidence type="ECO:0000256" key="3">
    <source>
        <dbReference type="ARBA" id="ARBA00022525"/>
    </source>
</evidence>
<evidence type="ECO:0000259" key="12">
    <source>
        <dbReference type="PROSITE" id="PS51164"/>
    </source>
</evidence>
<proteinExistence type="predicted"/>
<dbReference type="GO" id="GO:0006508">
    <property type="term" value="P:proteolysis"/>
    <property type="evidence" value="ECO:0007669"/>
    <property type="project" value="InterPro"/>
</dbReference>
<evidence type="ECO:0000256" key="7">
    <source>
        <dbReference type="ARBA" id="ARBA00023277"/>
    </source>
</evidence>
<keyword evidence="14" id="KW-1185">Reference proteome</keyword>
<evidence type="ECO:0000256" key="2">
    <source>
        <dbReference type="ARBA" id="ARBA00013091"/>
    </source>
</evidence>
<dbReference type="InterPro" id="IPR043595">
    <property type="entry name" value="FaeB/C/D"/>
</dbReference>
<protein>
    <recommendedName>
        <fullName evidence="2">feruloyl esterase</fullName>
        <ecNumber evidence="2">3.1.1.73</ecNumber>
    </recommendedName>
</protein>
<dbReference type="SMART" id="SM00236">
    <property type="entry name" value="fCBD"/>
    <property type="match status" value="1"/>
</dbReference>
<keyword evidence="3" id="KW-0964">Secreted</keyword>
<keyword evidence="8" id="KW-0624">Polysaccharide degradation</keyword>
<comment type="caution">
    <text evidence="13">The sequence shown here is derived from an EMBL/GenBank/DDBJ whole genome shotgun (WGS) entry which is preliminary data.</text>
</comment>
<feature type="domain" description="CBM1" evidence="12">
    <location>
        <begin position="312"/>
        <end position="348"/>
    </location>
</feature>